<dbReference type="InterPro" id="IPR030960">
    <property type="entry name" value="DHQS/DOIS_N"/>
</dbReference>
<evidence type="ECO:0000256" key="6">
    <source>
        <dbReference type="ARBA" id="ARBA00022833"/>
    </source>
</evidence>
<comment type="caution">
    <text evidence="13">The sequence shown here is derived from an EMBL/GenBank/DDBJ whole genome shotgun (WGS) entry which is preliminary data.</text>
</comment>
<name>A0ABS9BD48_9BACT</name>
<proteinExistence type="predicted"/>
<dbReference type="EC" id="4.2.3.4" evidence="10"/>
<comment type="cofactor">
    <cofactor evidence="1">
        <name>NAD(+)</name>
        <dbReference type="ChEBI" id="CHEBI:57540"/>
    </cofactor>
</comment>
<keyword evidence="5" id="KW-0547">Nucleotide-binding</keyword>
<dbReference type="PIRSF" id="PIRSF001455">
    <property type="entry name" value="DHQ_synth"/>
    <property type="match status" value="1"/>
</dbReference>
<keyword evidence="7" id="KW-0520">NAD</keyword>
<keyword evidence="6" id="KW-0862">Zinc</keyword>
<dbReference type="EMBL" id="JAKEVY010000001">
    <property type="protein sequence ID" value="MCF1713623.1"/>
    <property type="molecule type" value="Genomic_DNA"/>
</dbReference>
<dbReference type="GO" id="GO:0003856">
    <property type="term" value="F:3-dehydroquinate synthase activity"/>
    <property type="evidence" value="ECO:0007669"/>
    <property type="project" value="UniProtKB-EC"/>
</dbReference>
<evidence type="ECO:0000256" key="2">
    <source>
        <dbReference type="ARBA" id="ARBA00001941"/>
    </source>
</evidence>
<comment type="cofactor">
    <cofactor evidence="2">
        <name>Co(2+)</name>
        <dbReference type="ChEBI" id="CHEBI:48828"/>
    </cofactor>
</comment>
<keyword evidence="14" id="KW-1185">Reference proteome</keyword>
<dbReference type="PANTHER" id="PTHR43622:SF1">
    <property type="entry name" value="3-DEHYDROQUINATE SYNTHASE"/>
    <property type="match status" value="1"/>
</dbReference>
<evidence type="ECO:0000256" key="10">
    <source>
        <dbReference type="NCBIfam" id="TIGR01357"/>
    </source>
</evidence>
<evidence type="ECO:0000256" key="8">
    <source>
        <dbReference type="ARBA" id="ARBA00023239"/>
    </source>
</evidence>
<dbReference type="Gene3D" id="1.20.1090.10">
    <property type="entry name" value="Dehydroquinate synthase-like - alpha domain"/>
    <property type="match status" value="1"/>
</dbReference>
<dbReference type="InterPro" id="IPR056179">
    <property type="entry name" value="DHQS_C"/>
</dbReference>
<comment type="function">
    <text evidence="3">Catalyzes the conversion of 3-deoxy-D-arabino-heptulosonate 7-phosphate (DAHP) to dehydroquinate (DHQ).</text>
</comment>
<evidence type="ECO:0000256" key="7">
    <source>
        <dbReference type="ARBA" id="ARBA00023027"/>
    </source>
</evidence>
<protein>
    <recommendedName>
        <fullName evidence="10">3-dehydroquinate synthase</fullName>
        <ecNumber evidence="10">4.2.3.4</ecNumber>
    </recommendedName>
</protein>
<feature type="domain" description="3-dehydroquinate synthase N-terminal" evidence="11">
    <location>
        <begin position="55"/>
        <end position="167"/>
    </location>
</feature>
<gene>
    <name evidence="13" type="primary">aroB</name>
    <name evidence="13" type="ORF">L0U88_03145</name>
</gene>
<sequence length="339" mass="37834">MEIKKIRIGQTITDYYFGASLSQLKNVADKKHSIILTDEHVFEACKSKLKGWNTIVIKAGEEYKIQQTADTVIDSLIEMEADRKTTLIGLGGGVITDLAGYVGAIYMRGIRTGFIPTSLLAMVDASIGGKNGVDVEVYKNLVGTIRQPSFLFFDTSLLQTLPTAEWQNGFAEIIKHAAIKDAAMFRSLKEHDAAWYQKKKSELAALVRRNALLKTKVVQLDETEQGDRKLLNFGHTLGHALENQYELSHGQAVSIGMTYAAHLSEALLGFKQATALVKLIDQYGLPTYADFDRTKVFDVLKHDKKRERSNLHYILLQKIGKGVVHTLPLTQVKQLIEQI</sequence>
<dbReference type="CDD" id="cd08195">
    <property type="entry name" value="DHQS"/>
    <property type="match status" value="1"/>
</dbReference>
<dbReference type="NCBIfam" id="TIGR01357">
    <property type="entry name" value="aroB"/>
    <property type="match status" value="1"/>
</dbReference>
<keyword evidence="4" id="KW-0479">Metal-binding</keyword>
<evidence type="ECO:0000259" key="11">
    <source>
        <dbReference type="Pfam" id="PF01761"/>
    </source>
</evidence>
<dbReference type="InterPro" id="IPR016037">
    <property type="entry name" value="DHQ_synth_AroB"/>
</dbReference>
<accession>A0ABS9BD48</accession>
<evidence type="ECO:0000256" key="1">
    <source>
        <dbReference type="ARBA" id="ARBA00001911"/>
    </source>
</evidence>
<evidence type="ECO:0000256" key="5">
    <source>
        <dbReference type="ARBA" id="ARBA00022741"/>
    </source>
</evidence>
<keyword evidence="8 13" id="KW-0456">Lyase</keyword>
<feature type="domain" description="3-dehydroquinate synthase C-terminal" evidence="12">
    <location>
        <begin position="169"/>
        <end position="305"/>
    </location>
</feature>
<evidence type="ECO:0000256" key="9">
    <source>
        <dbReference type="ARBA" id="ARBA00023285"/>
    </source>
</evidence>
<dbReference type="SUPFAM" id="SSF56796">
    <property type="entry name" value="Dehydroquinate synthase-like"/>
    <property type="match status" value="1"/>
</dbReference>
<evidence type="ECO:0000313" key="14">
    <source>
        <dbReference type="Proteomes" id="UP001200145"/>
    </source>
</evidence>
<evidence type="ECO:0000256" key="4">
    <source>
        <dbReference type="ARBA" id="ARBA00022723"/>
    </source>
</evidence>
<evidence type="ECO:0000259" key="12">
    <source>
        <dbReference type="Pfam" id="PF24621"/>
    </source>
</evidence>
<reference evidence="13 14" key="1">
    <citation type="submission" date="2022-01" db="EMBL/GenBank/DDBJ databases">
        <title>Flavihumibacter sp. nov., isolated from sediment of a river.</title>
        <authorList>
            <person name="Liu H."/>
        </authorList>
    </citation>
    <scope>NUCLEOTIDE SEQUENCE [LARGE SCALE GENOMIC DNA]</scope>
    <source>
        <strain evidence="13 14">RY-1</strain>
    </source>
</reference>
<dbReference type="Pfam" id="PF24621">
    <property type="entry name" value="DHQS_C"/>
    <property type="match status" value="1"/>
</dbReference>
<dbReference type="InterPro" id="IPR050071">
    <property type="entry name" value="Dehydroquinate_synthase"/>
</dbReference>
<dbReference type="Pfam" id="PF01761">
    <property type="entry name" value="DHQ_synthase"/>
    <property type="match status" value="1"/>
</dbReference>
<organism evidence="13 14">
    <name type="scientific">Flavihumibacter fluminis</name>
    <dbReference type="NCBI Taxonomy" id="2909236"/>
    <lineage>
        <taxon>Bacteria</taxon>
        <taxon>Pseudomonadati</taxon>
        <taxon>Bacteroidota</taxon>
        <taxon>Chitinophagia</taxon>
        <taxon>Chitinophagales</taxon>
        <taxon>Chitinophagaceae</taxon>
        <taxon>Flavihumibacter</taxon>
    </lineage>
</organism>
<keyword evidence="9" id="KW-0170">Cobalt</keyword>
<dbReference type="Proteomes" id="UP001200145">
    <property type="component" value="Unassembled WGS sequence"/>
</dbReference>
<dbReference type="InterPro" id="IPR030963">
    <property type="entry name" value="DHQ_synth_fam"/>
</dbReference>
<evidence type="ECO:0000256" key="3">
    <source>
        <dbReference type="ARBA" id="ARBA00003485"/>
    </source>
</evidence>
<evidence type="ECO:0000313" key="13">
    <source>
        <dbReference type="EMBL" id="MCF1713623.1"/>
    </source>
</evidence>
<dbReference type="Gene3D" id="3.40.50.1970">
    <property type="match status" value="1"/>
</dbReference>
<dbReference type="RefSeq" id="WP_234864151.1">
    <property type="nucleotide sequence ID" value="NZ_JAKEVY010000001.1"/>
</dbReference>
<dbReference type="PANTHER" id="PTHR43622">
    <property type="entry name" value="3-DEHYDROQUINATE SYNTHASE"/>
    <property type="match status" value="1"/>
</dbReference>